<dbReference type="InParanoid" id="F2UM51"/>
<dbReference type="GeneID" id="16070431"/>
<name>F2UM51_SALR5</name>
<keyword evidence="3" id="KW-1185">Reference proteome</keyword>
<dbReference type="Proteomes" id="UP000007799">
    <property type="component" value="Unassembled WGS sequence"/>
</dbReference>
<accession>F2UM51</accession>
<feature type="signal peptide" evidence="1">
    <location>
        <begin position="1"/>
        <end position="31"/>
    </location>
</feature>
<dbReference type="RefSeq" id="XP_004989876.1">
    <property type="nucleotide sequence ID" value="XM_004989819.1"/>
</dbReference>
<dbReference type="EMBL" id="GL832981">
    <property type="protein sequence ID" value="EGD78200.1"/>
    <property type="molecule type" value="Genomic_DNA"/>
</dbReference>
<evidence type="ECO:0000313" key="2">
    <source>
        <dbReference type="EMBL" id="EGD78200.1"/>
    </source>
</evidence>
<evidence type="ECO:0000313" key="3">
    <source>
        <dbReference type="Proteomes" id="UP000007799"/>
    </source>
</evidence>
<dbReference type="InterPro" id="IPR027417">
    <property type="entry name" value="P-loop_NTPase"/>
</dbReference>
<protein>
    <submittedName>
        <fullName evidence="2">Uncharacterized protein</fullName>
    </submittedName>
</protein>
<organism evidence="3">
    <name type="scientific">Salpingoeca rosetta (strain ATCC 50818 / BSB-021)</name>
    <dbReference type="NCBI Taxonomy" id="946362"/>
    <lineage>
        <taxon>Eukaryota</taxon>
        <taxon>Choanoflagellata</taxon>
        <taxon>Craspedida</taxon>
        <taxon>Salpingoecidae</taxon>
        <taxon>Salpingoeca</taxon>
    </lineage>
</organism>
<dbReference type="AlphaFoldDB" id="F2UM51"/>
<evidence type="ECO:0000256" key="1">
    <source>
        <dbReference type="SAM" id="SignalP"/>
    </source>
</evidence>
<dbReference type="OMA" id="HYSACNI"/>
<feature type="chain" id="PRO_5003291225" evidence="1">
    <location>
        <begin position="32"/>
        <end position="337"/>
    </location>
</feature>
<gene>
    <name evidence="2" type="ORF">PTSG_09077</name>
</gene>
<dbReference type="KEGG" id="sre:PTSG_09077"/>
<sequence>MAVAMTMTMMVLAVAVVLLAVVGLGGQEAHAFNNASIAFVRYFKVGGTTMSGLMLGMKRTYNKQIVIPTTSIAREPFYSVYHYSACNIFMRVNRFGPKHPWLRISLVREPQAAVLSAFYHFCLTRSNCRGVESQFPKDVDRSSDEFKLAYLAAHRTSAAEYLAPCGLRVNASDGSASQAHAIVATYHLVAVNERYLESLLVFRHLFDLTFHDILHFPAKKFKQGEKDDYGLPAPARPETESEAVVGFLEKLANTTLAADTALHRAAVARLDEHIDTLGQKKIADEKAFFEKALACAREQCADQQHSDCMEVDQMCGYTCLHSVNFERDCNLTVPSPA</sequence>
<dbReference type="Gene3D" id="3.40.50.300">
    <property type="entry name" value="P-loop containing nucleotide triphosphate hydrolases"/>
    <property type="match status" value="1"/>
</dbReference>
<dbReference type="eggNOG" id="ENOG502SDUK">
    <property type="taxonomic scope" value="Eukaryota"/>
</dbReference>
<proteinExistence type="predicted"/>
<keyword evidence="1" id="KW-0732">Signal</keyword>
<reference evidence="2" key="1">
    <citation type="submission" date="2009-08" db="EMBL/GenBank/DDBJ databases">
        <title>Annotation of Salpingoeca rosetta.</title>
        <authorList>
            <consortium name="The Broad Institute Genome Sequencing Platform"/>
            <person name="Russ C."/>
            <person name="Cuomo C."/>
            <person name="Burger G."/>
            <person name="Gray M.W."/>
            <person name="Holland P.W.H."/>
            <person name="King N."/>
            <person name="Lang F.B.F."/>
            <person name="Roger A.J."/>
            <person name="Ruiz-Trillo I."/>
            <person name="Young S.K."/>
            <person name="Zeng Q."/>
            <person name="Gargeya S."/>
            <person name="Alvarado L."/>
            <person name="Berlin A."/>
            <person name="Chapman S.B."/>
            <person name="Chen Z."/>
            <person name="Freedman E."/>
            <person name="Gellesch M."/>
            <person name="Goldberg J."/>
            <person name="Griggs A."/>
            <person name="Gujja S."/>
            <person name="Heilman E."/>
            <person name="Heiman D."/>
            <person name="Howarth C."/>
            <person name="Mehta T."/>
            <person name="Neiman D."/>
            <person name="Pearson M."/>
            <person name="Roberts A."/>
            <person name="Saif S."/>
            <person name="Shea T."/>
            <person name="Shenoy N."/>
            <person name="Sisk P."/>
            <person name="Stolte C."/>
            <person name="Sykes S."/>
            <person name="White J."/>
            <person name="Yandava C."/>
            <person name="Haas B."/>
            <person name="Nusbaum C."/>
            <person name="Birren B."/>
        </authorList>
    </citation>
    <scope>NUCLEOTIDE SEQUENCE [LARGE SCALE GENOMIC DNA]</scope>
    <source>
        <strain evidence="2">ATCC 50818</strain>
    </source>
</reference>